<dbReference type="EMBL" id="CP063849">
    <property type="protein sequence ID" value="QOY85473.1"/>
    <property type="molecule type" value="Genomic_DNA"/>
</dbReference>
<organism evidence="1 2">
    <name type="scientific">Paludibaculum fermentans</name>
    <dbReference type="NCBI Taxonomy" id="1473598"/>
    <lineage>
        <taxon>Bacteria</taxon>
        <taxon>Pseudomonadati</taxon>
        <taxon>Acidobacteriota</taxon>
        <taxon>Terriglobia</taxon>
        <taxon>Bryobacterales</taxon>
        <taxon>Bryobacteraceae</taxon>
        <taxon>Paludibaculum</taxon>
    </lineage>
</organism>
<sequence length="181" mass="19853">MPSVTLLRGAVAAGEGVVRLAPNFADNGERWIASISEPHLSCIAIGARRIPLRDAFDKLRDWYLGAQAPDWNVLARWSNGDLTLQPLDDVELGPVSDQWMLGPGESGHLQYKGPVVLLCLRGQGLVSKVEIQSPHALHDGKLTPDEVFITGERARRGLDIRNTSEKDPLELLRIYSEDPAA</sequence>
<dbReference type="AlphaFoldDB" id="A0A7S7NKS2"/>
<dbReference type="KEGG" id="pfer:IRI77_21885"/>
<dbReference type="Proteomes" id="UP000593892">
    <property type="component" value="Chromosome"/>
</dbReference>
<name>A0A7S7NKS2_PALFE</name>
<dbReference type="RefSeq" id="WP_194447143.1">
    <property type="nucleotide sequence ID" value="NZ_CP063849.1"/>
</dbReference>
<evidence type="ECO:0000313" key="1">
    <source>
        <dbReference type="EMBL" id="QOY85473.1"/>
    </source>
</evidence>
<keyword evidence="2" id="KW-1185">Reference proteome</keyword>
<proteinExistence type="predicted"/>
<gene>
    <name evidence="1" type="ORF">IRI77_21885</name>
</gene>
<reference evidence="1 2" key="1">
    <citation type="submission" date="2020-10" db="EMBL/GenBank/DDBJ databases">
        <title>Complete genome sequence of Paludibaculum fermentans P105T, a facultatively anaerobic acidobacterium capable of dissimilatory Fe(III) reduction.</title>
        <authorList>
            <person name="Dedysh S.N."/>
            <person name="Beletsky A.V."/>
            <person name="Kulichevskaya I.S."/>
            <person name="Mardanov A.V."/>
            <person name="Ravin N.V."/>
        </authorList>
    </citation>
    <scope>NUCLEOTIDE SEQUENCE [LARGE SCALE GENOMIC DNA]</scope>
    <source>
        <strain evidence="1 2">P105</strain>
    </source>
</reference>
<accession>A0A7S7NKS2</accession>
<evidence type="ECO:0000313" key="2">
    <source>
        <dbReference type="Proteomes" id="UP000593892"/>
    </source>
</evidence>
<protein>
    <submittedName>
        <fullName evidence="1">Uncharacterized protein</fullName>
    </submittedName>
</protein>